<protein>
    <submittedName>
        <fullName evidence="2">Class I SAM-dependent methyltransferase</fullName>
        <ecNumber evidence="2">2.1.-.-</ecNumber>
    </submittedName>
</protein>
<dbReference type="SUPFAM" id="SSF53335">
    <property type="entry name" value="S-adenosyl-L-methionine-dependent methyltransferases"/>
    <property type="match status" value="1"/>
</dbReference>
<dbReference type="EMBL" id="JAZHPM010000005">
    <property type="protein sequence ID" value="MEF2291215.1"/>
    <property type="molecule type" value="Genomic_DNA"/>
</dbReference>
<dbReference type="Gene3D" id="3.40.50.150">
    <property type="entry name" value="Vaccinia Virus protein VP39"/>
    <property type="match status" value="1"/>
</dbReference>
<dbReference type="GO" id="GO:0032259">
    <property type="term" value="P:methylation"/>
    <property type="evidence" value="ECO:0007669"/>
    <property type="project" value="UniProtKB-KW"/>
</dbReference>
<dbReference type="Pfam" id="PF08241">
    <property type="entry name" value="Methyltransf_11"/>
    <property type="match status" value="1"/>
</dbReference>
<dbReference type="InterPro" id="IPR029063">
    <property type="entry name" value="SAM-dependent_MTases_sf"/>
</dbReference>
<feature type="domain" description="Methyltransferase type 11" evidence="1">
    <location>
        <begin position="2"/>
        <end position="64"/>
    </location>
</feature>
<evidence type="ECO:0000313" key="2">
    <source>
        <dbReference type="EMBL" id="MEF2291215.1"/>
    </source>
</evidence>
<keyword evidence="2" id="KW-0808">Transferase</keyword>
<reference evidence="2 3" key="1">
    <citation type="submission" date="2024-01" db="EMBL/GenBank/DDBJ databases">
        <title>Survival strategy associated with biotechnological potential of Virgibacillus dokdonensis T4.6 isolated from salt-fermented shrimp paste.</title>
        <authorList>
            <person name="Doan T.V."/>
            <person name="Quach N.T."/>
            <person name="Phi Q.-T."/>
        </authorList>
    </citation>
    <scope>NUCLEOTIDE SEQUENCE [LARGE SCALE GENOMIC DNA]</scope>
    <source>
        <strain evidence="2 3">T4.6</strain>
    </source>
</reference>
<comment type="caution">
    <text evidence="2">The sequence shown here is derived from an EMBL/GenBank/DDBJ whole genome shotgun (WGS) entry which is preliminary data.</text>
</comment>
<proteinExistence type="predicted"/>
<dbReference type="GO" id="GO:0008168">
    <property type="term" value="F:methyltransferase activity"/>
    <property type="evidence" value="ECO:0007669"/>
    <property type="project" value="UniProtKB-KW"/>
</dbReference>
<accession>A0ABU7VC17</accession>
<keyword evidence="2" id="KW-0489">Methyltransferase</keyword>
<keyword evidence="3" id="KW-1185">Reference proteome</keyword>
<dbReference type="EC" id="2.1.-.-" evidence="2"/>
<dbReference type="RefSeq" id="WP_331805083.1">
    <property type="nucleotide sequence ID" value="NZ_CP018622.1"/>
</dbReference>
<sequence>MLGELGYKVVGVDHSTVGINQVNKEAEKRNIDVKGIVDNVFDFPIPEDTDFVLLDSMLHFYKNVIRKETAFVNKILFELKKAKCL</sequence>
<dbReference type="Proteomes" id="UP001356080">
    <property type="component" value="Unassembled WGS sequence"/>
</dbReference>
<dbReference type="InterPro" id="IPR013216">
    <property type="entry name" value="Methyltransf_11"/>
</dbReference>
<evidence type="ECO:0000313" key="3">
    <source>
        <dbReference type="Proteomes" id="UP001356080"/>
    </source>
</evidence>
<gene>
    <name evidence="2" type="ORF">V2W34_04190</name>
</gene>
<evidence type="ECO:0000259" key="1">
    <source>
        <dbReference type="Pfam" id="PF08241"/>
    </source>
</evidence>
<organism evidence="2 3">
    <name type="scientific">Virgibacillus dokdonensis</name>
    <dbReference type="NCBI Taxonomy" id="302167"/>
    <lineage>
        <taxon>Bacteria</taxon>
        <taxon>Bacillati</taxon>
        <taxon>Bacillota</taxon>
        <taxon>Bacilli</taxon>
        <taxon>Bacillales</taxon>
        <taxon>Bacillaceae</taxon>
        <taxon>Virgibacillus</taxon>
    </lineage>
</organism>
<name>A0ABU7VC17_9BACI</name>